<sequence>MLTQKNQVHFKMYKSGKFWLVSGVALITFGLGNSLDIPTNSGNSVSADSVNTSLNNANSDLGNSQKAQAQMEQLPDESKVVTETIHYQYSDGTPAADDYTKKITFTRTVSKNLNTQETSYGDWKSDSATFSSVKSPEIPGYTADQQEISIHDSNVESNDKNFTVTYHKESDNNVDARNLQLKTATNNIKESQIDKQSIDIKDSNGDIKSLSSNSNSIQLPSAQFSPKNINFSGRINNYNSGDSITIPFSISNVSNSSQATWAAVQKDIPGVGYISFVADQQNYPNGTYSGKYVIHVTHDISTEKSYTVSLGAGLFINSYDSTKPISIKLGTDNYTITPTPREYPKDDSNFYGSGWLARVAPNQINASTGTWDSNYYNNLLSSNGENIGNTNIPTGDFVTIQHVKSINGNIINVAKDSEYTTSLSFSKDGSELIKNDNSAIYHSNILGTEVHLDVNMTDIDIAKQLAQYGNNSYAVIKNSDGSYTVAYNYGNLLKRNGFSMMDYYQNKVGTVSNSDQSPENKRDDTTDSKINNSLANKQSLRNQNDFKFIFQDPTMENVLTASTSFFNVTDNEASLISPVTSDKNNTIPNDSLAAGQTEIKVSYVDDYGNPLTTDDVYFGYPQDVDSSVNAHPSENPVINTKSISGYSLVTDQSVSPSWLKTSDIWLNSTSNNIAFPLSSSHNTVQQVYFVYTKNAPTVTTETKTITRTIKYVDAVDGHEVANEVQQPVTLTRTATTDAVTHAVTYSDWHIAGTWDQVDSPVVAGYDAPDRAKIDAVHVTSDTNDDTEVVKYNHHTDSKTETKTVTRTIKYVDAVDGHEVANEVQQPVTLTRTATTDAVTHAVTYSDWHIAGTWDQVDSPVVAGYDAPDRAKIDAVHVTSDTNDDTEVVKYNHQLTPHDSTNSDSKINSELISNNQNSYTSKNDSINSKNTLPNTGKQLDKLSNQSFTVGAIFLSFLGMLFTSKKRNNK</sequence>
<keyword evidence="4" id="KW-0572">Peptidoglycan-anchor</keyword>
<dbReference type="InterPro" id="IPR041495">
    <property type="entry name" value="Mub_B2"/>
</dbReference>
<organism evidence="8 9">
    <name type="scientific">Fructobacillus tropaeoli</name>
    <dbReference type="NCBI Taxonomy" id="709323"/>
    <lineage>
        <taxon>Bacteria</taxon>
        <taxon>Bacillati</taxon>
        <taxon>Bacillota</taxon>
        <taxon>Bacilli</taxon>
        <taxon>Lactobacillales</taxon>
        <taxon>Lactobacillaceae</taxon>
        <taxon>Fructobacillus</taxon>
    </lineage>
</organism>
<keyword evidence="2" id="KW-0964">Secreted</keyword>
<evidence type="ECO:0000256" key="4">
    <source>
        <dbReference type="ARBA" id="ARBA00023088"/>
    </source>
</evidence>
<dbReference type="Pfam" id="PF17966">
    <property type="entry name" value="Muc_B2"/>
    <property type="match status" value="3"/>
</dbReference>
<keyword evidence="6" id="KW-1133">Transmembrane helix</keyword>
<dbReference type="Pfam" id="PF19258">
    <property type="entry name" value="KxYKxGKxW_sig"/>
    <property type="match status" value="1"/>
</dbReference>
<evidence type="ECO:0000256" key="6">
    <source>
        <dbReference type="SAM" id="Phobius"/>
    </source>
</evidence>
<dbReference type="NCBIfam" id="TIGR03715">
    <property type="entry name" value="KxYKxGKxW"/>
    <property type="match status" value="1"/>
</dbReference>
<dbReference type="Gene3D" id="2.60.40.4300">
    <property type="match status" value="3"/>
</dbReference>
<dbReference type="InterPro" id="IPR022263">
    <property type="entry name" value="KxYKxGKxW"/>
</dbReference>
<keyword evidence="9" id="KW-1185">Reference proteome</keyword>
<feature type="compositionally biased region" description="Basic and acidic residues" evidence="5">
    <location>
        <begin position="518"/>
        <end position="527"/>
    </location>
</feature>
<dbReference type="PROSITE" id="PS50847">
    <property type="entry name" value="GRAM_POS_ANCHORING"/>
    <property type="match status" value="1"/>
</dbReference>
<feature type="transmembrane region" description="Helical" evidence="6">
    <location>
        <begin position="941"/>
        <end position="960"/>
    </location>
</feature>
<dbReference type="EMBL" id="CAUZLT010000007">
    <property type="protein sequence ID" value="CAK1254258.1"/>
    <property type="molecule type" value="Genomic_DNA"/>
</dbReference>
<accession>A0ABM9N1X0</accession>
<gene>
    <name evidence="8" type="ORF">R53137_KAKDMLNK_01549</name>
</gene>
<evidence type="ECO:0000313" key="9">
    <source>
        <dbReference type="Proteomes" id="UP001314262"/>
    </source>
</evidence>
<feature type="region of interest" description="Disordered" evidence="5">
    <location>
        <begin position="509"/>
        <end position="536"/>
    </location>
</feature>
<evidence type="ECO:0000256" key="1">
    <source>
        <dbReference type="ARBA" id="ARBA00022512"/>
    </source>
</evidence>
<dbReference type="InterPro" id="IPR019931">
    <property type="entry name" value="LPXTG_anchor"/>
</dbReference>
<keyword evidence="3" id="KW-0732">Signal</keyword>
<proteinExistence type="predicted"/>
<evidence type="ECO:0000256" key="5">
    <source>
        <dbReference type="SAM" id="MobiDB-lite"/>
    </source>
</evidence>
<keyword evidence="1" id="KW-0134">Cell wall</keyword>
<keyword evidence="6" id="KW-0472">Membrane</keyword>
<dbReference type="RefSeq" id="WP_338349265.1">
    <property type="nucleotide sequence ID" value="NZ_CAUZLT010000007.1"/>
</dbReference>
<dbReference type="Pfam" id="PF00746">
    <property type="entry name" value="Gram_pos_anchor"/>
    <property type="match status" value="1"/>
</dbReference>
<evidence type="ECO:0000256" key="2">
    <source>
        <dbReference type="ARBA" id="ARBA00022525"/>
    </source>
</evidence>
<dbReference type="Proteomes" id="UP001314262">
    <property type="component" value="Unassembled WGS sequence"/>
</dbReference>
<feature type="domain" description="Gram-positive cocci surface proteins LPxTG" evidence="7">
    <location>
        <begin position="931"/>
        <end position="968"/>
    </location>
</feature>
<evidence type="ECO:0000313" key="8">
    <source>
        <dbReference type="EMBL" id="CAK1254258.1"/>
    </source>
</evidence>
<evidence type="ECO:0000259" key="7">
    <source>
        <dbReference type="PROSITE" id="PS50847"/>
    </source>
</evidence>
<evidence type="ECO:0000256" key="3">
    <source>
        <dbReference type="ARBA" id="ARBA00022729"/>
    </source>
</evidence>
<reference evidence="8 9" key="1">
    <citation type="submission" date="2023-10" db="EMBL/GenBank/DDBJ databases">
        <authorList>
            <person name="Botero Cardona J."/>
        </authorList>
    </citation>
    <scope>NUCLEOTIDE SEQUENCE [LARGE SCALE GENOMIC DNA]</scope>
    <source>
        <strain evidence="8 9">R-53137</strain>
    </source>
</reference>
<keyword evidence="6" id="KW-0812">Transmembrane</keyword>
<protein>
    <submittedName>
        <fullName evidence="8">DEv-IgG fold (ClfA)</fullName>
    </submittedName>
</protein>
<name>A0ABM9N1X0_9LACO</name>
<comment type="caution">
    <text evidence="8">The sequence shown here is derived from an EMBL/GenBank/DDBJ whole genome shotgun (WGS) entry which is preliminary data.</text>
</comment>